<feature type="transmembrane region" description="Helical" evidence="1">
    <location>
        <begin position="33"/>
        <end position="50"/>
    </location>
</feature>
<dbReference type="Proteomes" id="UP000288388">
    <property type="component" value="Unassembled WGS sequence"/>
</dbReference>
<evidence type="ECO:0000256" key="1">
    <source>
        <dbReference type="SAM" id="Phobius"/>
    </source>
</evidence>
<proteinExistence type="predicted"/>
<keyword evidence="1" id="KW-0812">Transmembrane</keyword>
<dbReference type="AlphaFoldDB" id="A0A2N8PRJ2"/>
<sequence length="110" mass="12120">MASIVLGIRFLLEVATVGGLFSGIFIKKGVLQRILFAVLTITVTLVWARYGAPKSPTVLTGNGKLCLELLVYFLGSLTYFFLFGTKIGTTYLVIASLDLWLMYQLNLQGH</sequence>
<keyword evidence="1" id="KW-1133">Transmembrane helix</keyword>
<accession>A0A2N8PRJ2</accession>
<dbReference type="InterPro" id="IPR021214">
    <property type="entry name" value="DUF2568"/>
</dbReference>
<dbReference type="EMBL" id="RYZS01000002">
    <property type="protein sequence ID" value="RVU92841.1"/>
    <property type="molecule type" value="Genomic_DNA"/>
</dbReference>
<dbReference type="Pfam" id="PF10823">
    <property type="entry name" value="DUF2568"/>
    <property type="match status" value="1"/>
</dbReference>
<evidence type="ECO:0000313" key="3">
    <source>
        <dbReference type="EMBL" id="RVU92841.1"/>
    </source>
</evidence>
<feature type="transmembrane region" description="Helical" evidence="1">
    <location>
        <begin position="6"/>
        <end position="26"/>
    </location>
</feature>
<gene>
    <name evidence="3" type="ORF">EK398_20430</name>
    <name evidence="2" type="ORF">P7D43_11550</name>
</gene>
<dbReference type="RefSeq" id="WP_048721390.1">
    <property type="nucleotide sequence ID" value="NZ_JADPDV010000008.1"/>
</dbReference>
<reference evidence="2" key="2">
    <citation type="submission" date="2023-03" db="EMBL/GenBank/DDBJ databases">
        <authorList>
            <person name="Shen W."/>
            <person name="Cai J."/>
        </authorList>
    </citation>
    <scope>NUCLEOTIDE SEQUENCE</scope>
    <source>
        <strain evidence="2">P33-2</strain>
    </source>
</reference>
<name>A0A2N8PRJ2_ENTAV</name>
<evidence type="ECO:0000313" key="4">
    <source>
        <dbReference type="Proteomes" id="UP000288388"/>
    </source>
</evidence>
<dbReference type="EMBL" id="JARPWH010000037">
    <property type="protein sequence ID" value="MDT2403013.1"/>
    <property type="molecule type" value="Genomic_DNA"/>
</dbReference>
<evidence type="ECO:0000313" key="2">
    <source>
        <dbReference type="EMBL" id="MDT2403013.1"/>
    </source>
</evidence>
<dbReference type="Proteomes" id="UP001260773">
    <property type="component" value="Unassembled WGS sequence"/>
</dbReference>
<comment type="caution">
    <text evidence="3">The sequence shown here is derived from an EMBL/GenBank/DDBJ whole genome shotgun (WGS) entry which is preliminary data.</text>
</comment>
<reference evidence="3 4" key="1">
    <citation type="submission" date="2018-12" db="EMBL/GenBank/DDBJ databases">
        <title>A novel vanA-carrying plasmid in a clinical isolate of Enterococcus avium.</title>
        <authorList>
            <person name="Bernasconi O.J."/>
            <person name="Luzzaro F."/>
            <person name="Endimiani A."/>
        </authorList>
    </citation>
    <scope>NUCLEOTIDE SEQUENCE [LARGE SCALE GENOMIC DNA]</scope>
    <source>
        <strain evidence="3 4">LC0559/18</strain>
    </source>
</reference>
<keyword evidence="1" id="KW-0472">Membrane</keyword>
<organism evidence="3 4">
    <name type="scientific">Enterococcus avium</name>
    <name type="common">Streptococcus avium</name>
    <dbReference type="NCBI Taxonomy" id="33945"/>
    <lineage>
        <taxon>Bacteria</taxon>
        <taxon>Bacillati</taxon>
        <taxon>Bacillota</taxon>
        <taxon>Bacilli</taxon>
        <taxon>Lactobacillales</taxon>
        <taxon>Enterococcaceae</taxon>
        <taxon>Enterococcus</taxon>
    </lineage>
</organism>
<protein>
    <submittedName>
        <fullName evidence="3">DUF2568 domain-containing protein</fullName>
    </submittedName>
    <submittedName>
        <fullName evidence="2">YrdB family protein</fullName>
    </submittedName>
</protein>
<feature type="transmembrane region" description="Helical" evidence="1">
    <location>
        <begin position="70"/>
        <end position="94"/>
    </location>
</feature>